<dbReference type="SUPFAM" id="SSF46689">
    <property type="entry name" value="Homeodomain-like"/>
    <property type="match status" value="2"/>
</dbReference>
<dbReference type="GeneTree" id="ENSGT00940000159729"/>
<proteinExistence type="predicted"/>
<dbReference type="AlphaFoldDB" id="A0A3P8UB44"/>
<accession>A0A3P8UB44</accession>
<dbReference type="STRING" id="161767.ENSAPEP00000034056"/>
<feature type="compositionally biased region" description="Polar residues" evidence="1">
    <location>
        <begin position="284"/>
        <end position="297"/>
    </location>
</feature>
<dbReference type="GO" id="GO:0006363">
    <property type="term" value="P:termination of RNA polymerase I transcription"/>
    <property type="evidence" value="ECO:0007669"/>
    <property type="project" value="TreeGrafter"/>
</dbReference>
<dbReference type="PROSITE" id="PS50090">
    <property type="entry name" value="MYB_LIKE"/>
    <property type="match status" value="1"/>
</dbReference>
<dbReference type="InterPro" id="IPR053078">
    <property type="entry name" value="TTF1-like"/>
</dbReference>
<feature type="compositionally biased region" description="Basic and acidic residues" evidence="1">
    <location>
        <begin position="30"/>
        <end position="44"/>
    </location>
</feature>
<feature type="domain" description="Myb-like" evidence="2">
    <location>
        <begin position="499"/>
        <end position="563"/>
    </location>
</feature>
<evidence type="ECO:0000259" key="2">
    <source>
        <dbReference type="PROSITE" id="PS50090"/>
    </source>
</evidence>
<feature type="region of interest" description="Disordered" evidence="1">
    <location>
        <begin position="264"/>
        <end position="322"/>
    </location>
</feature>
<reference evidence="3 4" key="1">
    <citation type="submission" date="2018-03" db="EMBL/GenBank/DDBJ databases">
        <title>Finding Nemo's genes: A chromosome-scale reference assembly of the genome of the orange clownfish Amphiprion percula.</title>
        <authorList>
            <person name="Lehmann R."/>
        </authorList>
    </citation>
    <scope>NUCLEOTIDE SEQUENCE</scope>
</reference>
<dbReference type="PANTHER" id="PTHR46760">
    <property type="entry name" value="TRANSCRIPTION TERMINATION FACTOR 1"/>
    <property type="match status" value="1"/>
</dbReference>
<sequence>MNPAGSSSLQKKRRRSESLKEPPSPMDINTPERVKEEEKKKRDKEEEEMISLPPPADGEMSIKKKKKRRKEEEEEDRISLPPADGKTSIKKKKKRRKEEEEEEMISLPPADGETSIKKKKKRRKEEEEEEMISLPPADGETSIKKKKKEEERGEEEEEMISLPPADRETSIKKKKNRRKEEEEMFSLPPADGQTSIKKKEEERGEEEEDEQMNRKEKKKKLQVAIETSDAKKKAKKKKHENRVCEESVAMATIGCREPDSIVTKVTNKKKKKKAPVTTTTTTTDPNNGDASISVETNNRTEKRKKKDGNAVEKSKGEKKTNQQVNWDLVEELQEFIPDIKKKSVDEISKLLQYDLQRFKNFKQQGVPLRWGRCSKEENQQIIENVADFLALSGISSANQLLFPQRFKEQQAELKKLKIQHHFLERIAEGIPRPCRQVYVRAKKIFDGRNHMGRFSKKEVDSLVKFQRLHGNDWKMISQKMDRSIYALEKRFSTIAAGHGSWTAEEESRLKQAVRTHLETLVQSPAGSGLSRDQLWNKLPWKDISQQVESRAWTQCRLKWFSILKSRMSSSGRTSKRGAEGLEAKIQLIKMLYQMDISDSSDIDWDDVALSLGNVTPVCVQKMFCRLKVSRVPNWTSLPFGEIIDHLYHRSIPVLENRLSKCRKKVHEDEEVDRYQLSDIFNSEDEHQDEMDNS</sequence>
<dbReference type="CDD" id="cd00167">
    <property type="entry name" value="SANT"/>
    <property type="match status" value="1"/>
</dbReference>
<feature type="compositionally biased region" description="Basic and acidic residues" evidence="1">
    <location>
        <begin position="307"/>
        <end position="320"/>
    </location>
</feature>
<dbReference type="PANTHER" id="PTHR46760:SF1">
    <property type="entry name" value="TRANSCRIPTION TERMINATION FACTOR 1"/>
    <property type="match status" value="1"/>
</dbReference>
<dbReference type="OMA" id="PKHFRKD"/>
<reference evidence="3" key="3">
    <citation type="submission" date="2025-09" db="UniProtKB">
        <authorList>
            <consortium name="Ensembl"/>
        </authorList>
    </citation>
    <scope>IDENTIFICATION</scope>
</reference>
<keyword evidence="4" id="KW-1185">Reference proteome</keyword>
<dbReference type="Ensembl" id="ENSAPET00000034942.1">
    <property type="protein sequence ID" value="ENSAPEP00000034056.1"/>
    <property type="gene ID" value="ENSAPEG00000024193.1"/>
</dbReference>
<organism evidence="3 4">
    <name type="scientific">Amphiprion percula</name>
    <name type="common">Orange clownfish</name>
    <name type="synonym">Lutjanus percula</name>
    <dbReference type="NCBI Taxonomy" id="161767"/>
    <lineage>
        <taxon>Eukaryota</taxon>
        <taxon>Metazoa</taxon>
        <taxon>Chordata</taxon>
        <taxon>Craniata</taxon>
        <taxon>Vertebrata</taxon>
        <taxon>Euteleostomi</taxon>
        <taxon>Actinopterygii</taxon>
        <taxon>Neopterygii</taxon>
        <taxon>Teleostei</taxon>
        <taxon>Neoteleostei</taxon>
        <taxon>Acanthomorphata</taxon>
        <taxon>Ovalentaria</taxon>
        <taxon>Pomacentridae</taxon>
        <taxon>Amphiprion</taxon>
    </lineage>
</organism>
<dbReference type="InterPro" id="IPR001005">
    <property type="entry name" value="SANT/Myb"/>
</dbReference>
<dbReference type="InterPro" id="IPR009057">
    <property type="entry name" value="Homeodomain-like_sf"/>
</dbReference>
<dbReference type="Proteomes" id="UP000265080">
    <property type="component" value="Chromosome 5"/>
</dbReference>
<dbReference type="Gene3D" id="1.10.10.60">
    <property type="entry name" value="Homeodomain-like"/>
    <property type="match status" value="1"/>
</dbReference>
<dbReference type="SMART" id="SM00717">
    <property type="entry name" value="SANT"/>
    <property type="match status" value="3"/>
</dbReference>
<reference evidence="3" key="2">
    <citation type="submission" date="2025-08" db="UniProtKB">
        <authorList>
            <consortium name="Ensembl"/>
        </authorList>
    </citation>
    <scope>IDENTIFICATION</scope>
</reference>
<dbReference type="GO" id="GO:0003682">
    <property type="term" value="F:chromatin binding"/>
    <property type="evidence" value="ECO:0007669"/>
    <property type="project" value="TreeGrafter"/>
</dbReference>
<evidence type="ECO:0000313" key="3">
    <source>
        <dbReference type="Ensembl" id="ENSAPEP00000034056.1"/>
    </source>
</evidence>
<feature type="region of interest" description="Disordered" evidence="1">
    <location>
        <begin position="1"/>
        <end position="243"/>
    </location>
</feature>
<protein>
    <recommendedName>
        <fullName evidence="2">Myb-like domain-containing protein</fullName>
    </recommendedName>
</protein>
<name>A0A3P8UB44_AMPPE</name>
<evidence type="ECO:0000313" key="4">
    <source>
        <dbReference type="Proteomes" id="UP000265080"/>
    </source>
</evidence>
<dbReference type="GO" id="GO:0005730">
    <property type="term" value="C:nucleolus"/>
    <property type="evidence" value="ECO:0007669"/>
    <property type="project" value="TreeGrafter"/>
</dbReference>
<evidence type="ECO:0000256" key="1">
    <source>
        <dbReference type="SAM" id="MobiDB-lite"/>
    </source>
</evidence>